<keyword evidence="2" id="KW-0812">Transmembrane</keyword>
<feature type="compositionally biased region" description="Basic and acidic residues" evidence="1">
    <location>
        <begin position="138"/>
        <end position="147"/>
    </location>
</feature>
<proteinExistence type="predicted"/>
<reference evidence="5" key="1">
    <citation type="journal article" date="2019" name="Sci. Rep.">
        <title>Draft genome of Tanacetum cinerariifolium, the natural source of mosquito coil.</title>
        <authorList>
            <person name="Yamashiro T."/>
            <person name="Shiraishi A."/>
            <person name="Satake H."/>
            <person name="Nakayama K."/>
        </authorList>
    </citation>
    <scope>NUCLEOTIDE SEQUENCE</scope>
</reference>
<keyword evidence="2" id="KW-1133">Transmembrane helix</keyword>
<evidence type="ECO:0000313" key="5">
    <source>
        <dbReference type="EMBL" id="GEU72856.1"/>
    </source>
</evidence>
<feature type="compositionally biased region" description="Low complexity" evidence="1">
    <location>
        <begin position="72"/>
        <end position="81"/>
    </location>
</feature>
<feature type="transmembrane region" description="Helical" evidence="2">
    <location>
        <begin position="679"/>
        <end position="702"/>
    </location>
</feature>
<dbReference type="Pfam" id="PF22936">
    <property type="entry name" value="Pol_BBD"/>
    <property type="match status" value="1"/>
</dbReference>
<feature type="compositionally biased region" description="Polar residues" evidence="1">
    <location>
        <begin position="296"/>
        <end position="315"/>
    </location>
</feature>
<feature type="compositionally biased region" description="Polar residues" evidence="1">
    <location>
        <begin position="1"/>
        <end position="10"/>
    </location>
</feature>
<feature type="compositionally biased region" description="Pro residues" evidence="1">
    <location>
        <begin position="90"/>
        <end position="101"/>
    </location>
</feature>
<organism evidence="5">
    <name type="scientific">Tanacetum cinerariifolium</name>
    <name type="common">Dalmatian daisy</name>
    <name type="synonym">Chrysanthemum cinerariifolium</name>
    <dbReference type="NCBI Taxonomy" id="118510"/>
    <lineage>
        <taxon>Eukaryota</taxon>
        <taxon>Viridiplantae</taxon>
        <taxon>Streptophyta</taxon>
        <taxon>Embryophyta</taxon>
        <taxon>Tracheophyta</taxon>
        <taxon>Spermatophyta</taxon>
        <taxon>Magnoliopsida</taxon>
        <taxon>eudicotyledons</taxon>
        <taxon>Gunneridae</taxon>
        <taxon>Pentapetalae</taxon>
        <taxon>asterids</taxon>
        <taxon>campanulids</taxon>
        <taxon>Asterales</taxon>
        <taxon>Asteraceae</taxon>
        <taxon>Asteroideae</taxon>
        <taxon>Anthemideae</taxon>
        <taxon>Anthemidinae</taxon>
        <taxon>Tanacetum</taxon>
    </lineage>
</organism>
<dbReference type="PANTHER" id="PTHR47592:SF27">
    <property type="entry name" value="OS08G0421700 PROTEIN"/>
    <property type="match status" value="1"/>
</dbReference>
<evidence type="ECO:0000259" key="4">
    <source>
        <dbReference type="Pfam" id="PF22936"/>
    </source>
</evidence>
<keyword evidence="2" id="KW-0472">Membrane</keyword>
<dbReference type="InterPro" id="IPR013103">
    <property type="entry name" value="RVT_2"/>
</dbReference>
<dbReference type="AlphaFoldDB" id="A0A6L2MFT6"/>
<protein>
    <submittedName>
        <fullName evidence="5">Zinc finger, CCHC-type</fullName>
    </submittedName>
</protein>
<feature type="compositionally biased region" description="Polar residues" evidence="1">
    <location>
        <begin position="588"/>
        <end position="600"/>
    </location>
</feature>
<sequence length="947" mass="106817">MASTIASISKPSKRPKINIIPPKQLLIDLTNDDTKTPSPNYQVLSPSAATAPSKTPSTIATSSSSIDHKPKSPTSSTSSSTHGYLNSSMSPPPRVPPPPPTQKKNLSYSNNQTGQNGWNELYSLERKDENSVNNIQEKNNKGNDKKRNGTWNPSKDNKKDKKPLSDELHMASVITTDDWWYDSGATTHVCNNRDLFKTFKETEDGHEVMMGDNHTSKVIGSGNIEIQFTSRKKLTLMNVFHVANIRKNLVSGFKLCKNGVKAVIESDKVIMSKSNVFVGKDYDSTSTNEIVTQIPQDISGPNLNSNNKRNMTESFSAPRRSERARKERNWHPNFIDSQAIIFLVEGDNENNEAIDDEVDSLASNNTLELSDLPPGSKAIECRWVFRIKYHTDGSIQTFKASLFKCDLDKEVYMKQPEGFVLPGHKNKVCKLKKSLYGLKQALKQWHDKFDMSILSNGFTHNSSDRCIYSKFTKDYGVILCLYVDDILIVGTNMKGASWITGSSDSKFTTGWIFTLDGGVVCWGSKKQTCITHSTMEAKFLAPAVAGKESEWLRNMVSIYALNEVYLWKLKGFTYVDIRSGAAPIKSPGGSSDTSEGSENSESFEDSRRLDEEYSEDGASSKEGGSETPHNGEPESYLEALSSKDFIQWKKAIIEEMVSLEKNQMCSRKEGITKIMDVQAFVVVVVVALWIVAVCSGFEVVLLRRRLPIERLTPDEIKARSDWWVSSRAYFDGHISEAERIPRHVNRQNHYEVPSEFYREFEEQKRVVDQMMKKDVEREIMYEQVNKFMRNMKVGRMQGGPSSFQTANNSFFEGAQATHSYGHNMATPKWQIIIPSHPGTSNWQIQMPSHSATPNWKPLIPSHPHDAGLLTRIYWIEKGGKFVLECIGGLHIWICLKIQFYLRNVGMTLCFYGEHDTGNYLVYENVDPSKITFGDNQFLTYVWLAVTA</sequence>
<feature type="domain" description="Reverse transcriptase Ty1/copia-type" evidence="3">
    <location>
        <begin position="400"/>
        <end position="494"/>
    </location>
</feature>
<evidence type="ECO:0000256" key="2">
    <source>
        <dbReference type="SAM" id="Phobius"/>
    </source>
</evidence>
<accession>A0A6L2MFT6</accession>
<dbReference type="Pfam" id="PF07727">
    <property type="entry name" value="RVT_2"/>
    <property type="match status" value="1"/>
</dbReference>
<feature type="compositionally biased region" description="Polar residues" evidence="1">
    <location>
        <begin position="102"/>
        <end position="118"/>
    </location>
</feature>
<evidence type="ECO:0000259" key="3">
    <source>
        <dbReference type="Pfam" id="PF07727"/>
    </source>
</evidence>
<dbReference type="CDD" id="cd09272">
    <property type="entry name" value="RNase_HI_RT_Ty1"/>
    <property type="match status" value="1"/>
</dbReference>
<comment type="caution">
    <text evidence="5">The sequence shown here is derived from an EMBL/GenBank/DDBJ whole genome shotgun (WGS) entry which is preliminary data.</text>
</comment>
<name>A0A6L2MFT6_TANCI</name>
<feature type="compositionally biased region" description="Low complexity" evidence="1">
    <location>
        <begin position="45"/>
        <end position="65"/>
    </location>
</feature>
<feature type="region of interest" description="Disordered" evidence="1">
    <location>
        <begin position="584"/>
        <end position="634"/>
    </location>
</feature>
<gene>
    <name evidence="5" type="ORF">Tci_044834</name>
</gene>
<dbReference type="InterPro" id="IPR054722">
    <property type="entry name" value="PolX-like_BBD"/>
</dbReference>
<feature type="region of interest" description="Disordered" evidence="1">
    <location>
        <begin position="296"/>
        <end position="323"/>
    </location>
</feature>
<feature type="compositionally biased region" description="Basic and acidic residues" evidence="1">
    <location>
        <begin position="155"/>
        <end position="164"/>
    </location>
</feature>
<feature type="region of interest" description="Disordered" evidence="1">
    <location>
        <begin position="1"/>
        <end position="164"/>
    </location>
</feature>
<feature type="domain" description="Retrovirus-related Pol polyprotein from transposon TNT 1-94-like beta-barrel" evidence="4">
    <location>
        <begin position="179"/>
        <end position="259"/>
    </location>
</feature>
<dbReference type="EMBL" id="BKCJ010006575">
    <property type="protein sequence ID" value="GEU72856.1"/>
    <property type="molecule type" value="Genomic_DNA"/>
</dbReference>
<evidence type="ECO:0000256" key="1">
    <source>
        <dbReference type="SAM" id="MobiDB-lite"/>
    </source>
</evidence>
<dbReference type="PANTHER" id="PTHR47592">
    <property type="entry name" value="PBF68 PROTEIN"/>
    <property type="match status" value="1"/>
</dbReference>